<dbReference type="AlphaFoldDB" id="A0A0B7ACU0"/>
<accession>A0A0B7ACU0</accession>
<name>A0A0B7ACU0_9EUPU</name>
<gene>
    <name evidence="1" type="primary">ORF112166</name>
</gene>
<proteinExistence type="predicted"/>
<organism evidence="1">
    <name type="scientific">Arion vulgaris</name>
    <dbReference type="NCBI Taxonomy" id="1028688"/>
    <lineage>
        <taxon>Eukaryota</taxon>
        <taxon>Metazoa</taxon>
        <taxon>Spiralia</taxon>
        <taxon>Lophotrochozoa</taxon>
        <taxon>Mollusca</taxon>
        <taxon>Gastropoda</taxon>
        <taxon>Heterobranchia</taxon>
        <taxon>Euthyneura</taxon>
        <taxon>Panpulmonata</taxon>
        <taxon>Eupulmonata</taxon>
        <taxon>Stylommatophora</taxon>
        <taxon>Helicina</taxon>
        <taxon>Arionoidea</taxon>
        <taxon>Arionidae</taxon>
        <taxon>Arion</taxon>
    </lineage>
</organism>
<protein>
    <submittedName>
        <fullName evidence="1">Uncharacterized protein</fullName>
    </submittedName>
</protein>
<sequence length="67" mass="7540">MGWGVHGEFVEKFVCHYKGCEFESRHVHVPFVHEIPKIVDGAKEIVLCATLTVDGVLIFADKDGVIW</sequence>
<evidence type="ECO:0000313" key="1">
    <source>
        <dbReference type="EMBL" id="CEK78839.1"/>
    </source>
</evidence>
<dbReference type="EMBL" id="HACG01031974">
    <property type="protein sequence ID" value="CEK78839.1"/>
    <property type="molecule type" value="Transcribed_RNA"/>
</dbReference>
<reference evidence="1" key="1">
    <citation type="submission" date="2014-12" db="EMBL/GenBank/DDBJ databases">
        <title>Insight into the proteome of Arion vulgaris.</title>
        <authorList>
            <person name="Aradska J."/>
            <person name="Bulat T."/>
            <person name="Smidak R."/>
            <person name="Sarate P."/>
            <person name="Gangsoo J."/>
            <person name="Sialana F."/>
            <person name="Bilban M."/>
            <person name="Lubec G."/>
        </authorList>
    </citation>
    <scope>NUCLEOTIDE SEQUENCE</scope>
    <source>
        <tissue evidence="1">Skin</tissue>
    </source>
</reference>